<organism evidence="7">
    <name type="scientific">Echinostoma caproni</name>
    <dbReference type="NCBI Taxonomy" id="27848"/>
    <lineage>
        <taxon>Eukaryota</taxon>
        <taxon>Metazoa</taxon>
        <taxon>Spiralia</taxon>
        <taxon>Lophotrochozoa</taxon>
        <taxon>Platyhelminthes</taxon>
        <taxon>Trematoda</taxon>
        <taxon>Digenea</taxon>
        <taxon>Plagiorchiida</taxon>
        <taxon>Echinostomata</taxon>
        <taxon>Echinostomatoidea</taxon>
        <taxon>Echinostomatidae</taxon>
        <taxon>Echinostoma</taxon>
    </lineage>
</organism>
<name>A0A183ADH4_9TREM</name>
<reference evidence="5 6" key="2">
    <citation type="submission" date="2018-11" db="EMBL/GenBank/DDBJ databases">
        <authorList>
            <consortium name="Pathogen Informatics"/>
        </authorList>
    </citation>
    <scope>NUCLEOTIDE SEQUENCE [LARGE SCALE GENOMIC DNA]</scope>
    <source>
        <strain evidence="5 6">Egypt</strain>
    </source>
</reference>
<dbReference type="PANTHER" id="PTHR21683:SF3">
    <property type="entry name" value="CILIA AND FLAGELLA ASSOCIATED PROTEIN 100"/>
    <property type="match status" value="1"/>
</dbReference>
<dbReference type="Proteomes" id="UP000272942">
    <property type="component" value="Unassembled WGS sequence"/>
</dbReference>
<dbReference type="Pfam" id="PF13863">
    <property type="entry name" value="DUF4200"/>
    <property type="match status" value="1"/>
</dbReference>
<gene>
    <name evidence="5" type="ORF">ECPE_LOCUS5008</name>
</gene>
<evidence type="ECO:0000259" key="4">
    <source>
        <dbReference type="Pfam" id="PF13863"/>
    </source>
</evidence>
<accession>A0A183ADH4</accession>
<dbReference type="PANTHER" id="PTHR21683">
    <property type="entry name" value="COILED-COIL DOMAIN-CONTAINING PROTEIN 42 LIKE-2-LIKE-RELATED"/>
    <property type="match status" value="1"/>
</dbReference>
<feature type="compositionally biased region" description="Basic and acidic residues" evidence="3">
    <location>
        <begin position="68"/>
        <end position="78"/>
    </location>
</feature>
<feature type="region of interest" description="Disordered" evidence="3">
    <location>
        <begin position="488"/>
        <end position="519"/>
    </location>
</feature>
<evidence type="ECO:0000313" key="5">
    <source>
        <dbReference type="EMBL" id="VDP74286.1"/>
    </source>
</evidence>
<evidence type="ECO:0000256" key="1">
    <source>
        <dbReference type="ARBA" id="ARBA00023054"/>
    </source>
</evidence>
<dbReference type="AlphaFoldDB" id="A0A183ADH4"/>
<keyword evidence="6" id="KW-1185">Reference proteome</keyword>
<evidence type="ECO:0000256" key="3">
    <source>
        <dbReference type="SAM" id="MobiDB-lite"/>
    </source>
</evidence>
<feature type="domain" description="DUF4200" evidence="4">
    <location>
        <begin position="98"/>
        <end position="215"/>
    </location>
</feature>
<dbReference type="GO" id="GO:0005856">
    <property type="term" value="C:cytoskeleton"/>
    <property type="evidence" value="ECO:0007669"/>
    <property type="project" value="UniProtKB-ARBA"/>
</dbReference>
<feature type="compositionally biased region" description="Polar residues" evidence="3">
    <location>
        <begin position="277"/>
        <end position="291"/>
    </location>
</feature>
<keyword evidence="1 2" id="KW-0175">Coiled coil</keyword>
<proteinExistence type="predicted"/>
<dbReference type="InterPro" id="IPR051147">
    <property type="entry name" value="CFAP_domain-containing"/>
</dbReference>
<feature type="region of interest" description="Disordered" evidence="3">
    <location>
        <begin position="273"/>
        <end position="301"/>
    </location>
</feature>
<reference evidence="7" key="1">
    <citation type="submission" date="2016-06" db="UniProtKB">
        <authorList>
            <consortium name="WormBaseParasite"/>
        </authorList>
    </citation>
    <scope>IDENTIFICATION</scope>
</reference>
<feature type="compositionally biased region" description="Basic and acidic residues" evidence="3">
    <location>
        <begin position="505"/>
        <end position="519"/>
    </location>
</feature>
<dbReference type="EMBL" id="UZAN01041851">
    <property type="protein sequence ID" value="VDP74286.1"/>
    <property type="molecule type" value="Genomic_DNA"/>
</dbReference>
<dbReference type="InterPro" id="IPR025252">
    <property type="entry name" value="DUF4200"/>
</dbReference>
<evidence type="ECO:0000313" key="7">
    <source>
        <dbReference type="WBParaSite" id="ECPE_0000502101-mRNA-1"/>
    </source>
</evidence>
<feature type="coiled-coil region" evidence="2">
    <location>
        <begin position="112"/>
        <end position="139"/>
    </location>
</feature>
<feature type="region of interest" description="Disordered" evidence="3">
    <location>
        <begin position="46"/>
        <end position="78"/>
    </location>
</feature>
<evidence type="ECO:0000256" key="2">
    <source>
        <dbReference type="SAM" id="Coils"/>
    </source>
</evidence>
<protein>
    <submittedName>
        <fullName evidence="7">DUF4200 domain-containing protein</fullName>
    </submittedName>
</protein>
<evidence type="ECO:0000313" key="6">
    <source>
        <dbReference type="Proteomes" id="UP000272942"/>
    </source>
</evidence>
<sequence length="532" mass="62510">MPQSGLQIKCNPFKLPEFQSIFDIRDMDKRLRKEENERLRKLKLVDKTNAGKQAPSRKAVLADDDDGESSREQQEDNTKIILDSTKGRHVENETYQEYIANQRKMFLAEYSIAVQKHEISRLEELARREEKKLELAEQCLEQDAALFDEFLRDNDKSSVEAIAAAEQESRKRAAMSDEIKQLTGQQLKIIAEINRLKEILIDYKLYRDFLERLIPDQAREKLREIRERRILTKRYMKDEESRKMFTMPSAQGSNQPTRRPSFLMRRRSSVRLLPLTRPTTAESTTPQLPDQDSSESEDENKEVVYFNSPKDVLEILSDLEEANLRLIQHCQETQENIDVMKNVTCLTKEKLELDRSQLVKFHQSLKEDIHRQAEQTNQLSVNVSDFEFDGMGKSQQEAVLELCRTQIAASYKICMHKSDVSMSALQMLNDLEEKMIRLVQLMHTLPDDQIKSLLQAKEKEHRVQVKEQKKQEQRMHQEERVHRALERAKAEPKKVTGRRVMTRSEPIKKEEADKRDQEALLREEEEMMFLFS</sequence>
<dbReference type="WBParaSite" id="ECPE_0000502101-mRNA-1">
    <property type="protein sequence ID" value="ECPE_0000502101-mRNA-1"/>
    <property type="gene ID" value="ECPE_0000502101"/>
</dbReference>
<dbReference type="OrthoDB" id="10264063at2759"/>